<comment type="caution">
    <text evidence="2">The sequence shown here is derived from an EMBL/GenBank/DDBJ whole genome shotgun (WGS) entry which is preliminary data.</text>
</comment>
<dbReference type="GO" id="GO:0009507">
    <property type="term" value="C:chloroplast"/>
    <property type="evidence" value="ECO:0007669"/>
    <property type="project" value="TreeGrafter"/>
</dbReference>
<dbReference type="InterPro" id="IPR044705">
    <property type="entry name" value="CCB4"/>
</dbReference>
<dbReference type="InterPro" id="IPR021325">
    <property type="entry name" value="CCB2/CCB4"/>
</dbReference>
<sequence>MPLAAPTLSGACSQPQANPRTRTLAAASHHRSKRSSRVAATAQQQQQDEGSLITRFPDAFRALPLVAGAAGIAGVVANRVSSGIAPVVSAGSSQSRADVLVIVMSAVLVLTGLQWLSLKPKEPPQVELEGQEVSHRAPGLPKALAAELQWVWDSLRSATRARTMVLFYKGRCLVQEGVAPAGQAAGAASPGPICQKAMQSGTGNYLANLVLFPGRLEFAGYLPPNCQAALIQPVGKDGVLVVGSDTQRGFSRLDQAWVSSVADKLEVALERLGPGSGFKQQQ</sequence>
<evidence type="ECO:0000313" key="3">
    <source>
        <dbReference type="Proteomes" id="UP001205105"/>
    </source>
</evidence>
<evidence type="ECO:0000313" key="2">
    <source>
        <dbReference type="EMBL" id="KAI7844960.1"/>
    </source>
</evidence>
<evidence type="ECO:0000256" key="1">
    <source>
        <dbReference type="SAM" id="MobiDB-lite"/>
    </source>
</evidence>
<dbReference type="PANTHER" id="PTHR34943">
    <property type="match status" value="1"/>
</dbReference>
<name>A0AAD5DVV3_9CHLO</name>
<reference evidence="2" key="1">
    <citation type="submission" date="2020-11" db="EMBL/GenBank/DDBJ databases">
        <title>Chlorella ohadii genome sequencing and assembly.</title>
        <authorList>
            <person name="Murik O."/>
            <person name="Treves H."/>
            <person name="Kedem I."/>
            <person name="Shotland Y."/>
            <person name="Kaplan A."/>
        </authorList>
    </citation>
    <scope>NUCLEOTIDE SEQUENCE</scope>
    <source>
        <strain evidence="2">1</strain>
    </source>
</reference>
<dbReference type="PANTHER" id="PTHR34943:SF2">
    <property type="entry name" value="PROTEIN COFACTOR ASSEMBLY OF COMPLEX C SUBUNIT B CCB4, CHLOROPLASTIC"/>
    <property type="match status" value="1"/>
</dbReference>
<proteinExistence type="predicted"/>
<organism evidence="2 3">
    <name type="scientific">Chlorella ohadii</name>
    <dbReference type="NCBI Taxonomy" id="2649997"/>
    <lineage>
        <taxon>Eukaryota</taxon>
        <taxon>Viridiplantae</taxon>
        <taxon>Chlorophyta</taxon>
        <taxon>core chlorophytes</taxon>
        <taxon>Trebouxiophyceae</taxon>
        <taxon>Chlorellales</taxon>
        <taxon>Chlorellaceae</taxon>
        <taxon>Chlorella clade</taxon>
        <taxon>Chlorella</taxon>
    </lineage>
</organism>
<evidence type="ECO:0008006" key="4">
    <source>
        <dbReference type="Google" id="ProtNLM"/>
    </source>
</evidence>
<gene>
    <name evidence="2" type="ORF">COHA_001607</name>
</gene>
<protein>
    <recommendedName>
        <fullName evidence="4">CCB4</fullName>
    </recommendedName>
</protein>
<dbReference type="EMBL" id="JADXDR010000023">
    <property type="protein sequence ID" value="KAI7844960.1"/>
    <property type="molecule type" value="Genomic_DNA"/>
</dbReference>
<dbReference type="Pfam" id="PF11152">
    <property type="entry name" value="CCB2_CCB4"/>
    <property type="match status" value="1"/>
</dbReference>
<dbReference type="Proteomes" id="UP001205105">
    <property type="component" value="Unassembled WGS sequence"/>
</dbReference>
<dbReference type="GO" id="GO:0010190">
    <property type="term" value="P:cytochrome b6f complex assembly"/>
    <property type="evidence" value="ECO:0007669"/>
    <property type="project" value="TreeGrafter"/>
</dbReference>
<keyword evidence="3" id="KW-1185">Reference proteome</keyword>
<dbReference type="AlphaFoldDB" id="A0AAD5DVV3"/>
<accession>A0AAD5DVV3</accession>
<feature type="region of interest" description="Disordered" evidence="1">
    <location>
        <begin position="28"/>
        <end position="49"/>
    </location>
</feature>
<dbReference type="SUPFAM" id="SSF55781">
    <property type="entry name" value="GAF domain-like"/>
    <property type="match status" value="1"/>
</dbReference>